<keyword evidence="8" id="KW-1185">Reference proteome</keyword>
<evidence type="ECO:0000256" key="1">
    <source>
        <dbReference type="ARBA" id="ARBA00004141"/>
    </source>
</evidence>
<dbReference type="Pfam" id="PF07291">
    <property type="entry name" value="MauE"/>
    <property type="match status" value="1"/>
</dbReference>
<feature type="transmembrane region" description="Helical" evidence="5">
    <location>
        <begin position="61"/>
        <end position="85"/>
    </location>
</feature>
<evidence type="ECO:0000259" key="6">
    <source>
        <dbReference type="Pfam" id="PF07291"/>
    </source>
</evidence>
<comment type="subcellular location">
    <subcellularLocation>
        <location evidence="1">Membrane</location>
        <topology evidence="1">Multi-pass membrane protein</topology>
    </subcellularLocation>
</comment>
<proteinExistence type="predicted"/>
<dbReference type="EMBL" id="JACHEO010000008">
    <property type="protein sequence ID" value="MBB5348017.1"/>
    <property type="molecule type" value="Genomic_DNA"/>
</dbReference>
<dbReference type="Proteomes" id="UP000539642">
    <property type="component" value="Unassembled WGS sequence"/>
</dbReference>
<accession>A0A840UP32</accession>
<evidence type="ECO:0000313" key="7">
    <source>
        <dbReference type="EMBL" id="MBB5348017.1"/>
    </source>
</evidence>
<dbReference type="GO" id="GO:0016020">
    <property type="term" value="C:membrane"/>
    <property type="evidence" value="ECO:0007669"/>
    <property type="project" value="UniProtKB-SubCell"/>
</dbReference>
<evidence type="ECO:0000256" key="5">
    <source>
        <dbReference type="SAM" id="Phobius"/>
    </source>
</evidence>
<dbReference type="AlphaFoldDB" id="A0A840UP32"/>
<feature type="transmembrane region" description="Helical" evidence="5">
    <location>
        <begin position="92"/>
        <end position="113"/>
    </location>
</feature>
<comment type="caution">
    <text evidence="7">The sequence shown here is derived from an EMBL/GenBank/DDBJ whole genome shotgun (WGS) entry which is preliminary data.</text>
</comment>
<dbReference type="InterPro" id="IPR009908">
    <property type="entry name" value="Methylamine_util_MauE"/>
</dbReference>
<feature type="domain" description="Methylamine utilisation protein MauE" evidence="6">
    <location>
        <begin position="24"/>
        <end position="149"/>
    </location>
</feature>
<evidence type="ECO:0000256" key="3">
    <source>
        <dbReference type="ARBA" id="ARBA00022989"/>
    </source>
</evidence>
<reference evidence="7 8" key="1">
    <citation type="submission" date="2020-08" db="EMBL/GenBank/DDBJ databases">
        <title>Genomic Encyclopedia of Type Strains, Phase IV (KMG-IV): sequencing the most valuable type-strain genomes for metagenomic binning, comparative biology and taxonomic classification.</title>
        <authorList>
            <person name="Goeker M."/>
        </authorList>
    </citation>
    <scope>NUCLEOTIDE SEQUENCE [LARGE SCALE GENOMIC DNA]</scope>
    <source>
        <strain evidence="7 8">DSM 28570</strain>
    </source>
</reference>
<evidence type="ECO:0000313" key="8">
    <source>
        <dbReference type="Proteomes" id="UP000539642"/>
    </source>
</evidence>
<gene>
    <name evidence="7" type="ORF">HNQ81_001748</name>
</gene>
<evidence type="ECO:0000256" key="2">
    <source>
        <dbReference type="ARBA" id="ARBA00022692"/>
    </source>
</evidence>
<name>A0A840UP32_9BACT</name>
<keyword evidence="3 5" id="KW-1133">Transmembrane helix</keyword>
<protein>
    <recommendedName>
        <fullName evidence="6">Methylamine utilisation protein MauE domain-containing protein</fullName>
    </recommendedName>
</protein>
<sequence>MVKTDESVGWCPGTAGFRLPVLEFGVRLVLGGIFIYSGVIKLMGPAAFAEIIGGFGLLPDALVLPAAVILPLAELAAGVGLLFAIRGSLSAITVMLVLFIAVLGYGIHLGLDIDCGCFGPEDPEQAYKSLRTALARDAVMMAAVAFVYWSRDRGRLRAGRLER</sequence>
<feature type="transmembrane region" description="Helical" evidence="5">
    <location>
        <begin position="28"/>
        <end position="49"/>
    </location>
</feature>
<keyword evidence="4 5" id="KW-0472">Membrane</keyword>
<dbReference type="GO" id="GO:0030416">
    <property type="term" value="P:methylamine metabolic process"/>
    <property type="evidence" value="ECO:0007669"/>
    <property type="project" value="InterPro"/>
</dbReference>
<dbReference type="UniPathway" id="UPA00895"/>
<organism evidence="7 8">
    <name type="scientific">Desulfoprunum benzoelyticum</name>
    <dbReference type="NCBI Taxonomy" id="1506996"/>
    <lineage>
        <taxon>Bacteria</taxon>
        <taxon>Pseudomonadati</taxon>
        <taxon>Thermodesulfobacteriota</taxon>
        <taxon>Desulfobulbia</taxon>
        <taxon>Desulfobulbales</taxon>
        <taxon>Desulfobulbaceae</taxon>
        <taxon>Desulfoprunum</taxon>
    </lineage>
</organism>
<dbReference type="RefSeq" id="WP_183350347.1">
    <property type="nucleotide sequence ID" value="NZ_JACHEO010000008.1"/>
</dbReference>
<feature type="transmembrane region" description="Helical" evidence="5">
    <location>
        <begin position="133"/>
        <end position="150"/>
    </location>
</feature>
<evidence type="ECO:0000256" key="4">
    <source>
        <dbReference type="ARBA" id="ARBA00023136"/>
    </source>
</evidence>
<keyword evidence="2 5" id="KW-0812">Transmembrane</keyword>